<sequence>KLSHVKPHGVMYVMSLEDAELAEAVIAAVAEVDNTLLLYSFDKRHSELAARYGVRLVQEGFVDLAYDDAGNLIIEREKQAWDPSLVSSRAIRLVREGKVATASGRDLDISPESICLHGDAPNSVEVIRTVRQSLRDAGIAVRPLTDTGSVPAEPG</sequence>
<name>A0ABX1JTB4_9MICC</name>
<keyword evidence="2" id="KW-1185">Reference proteome</keyword>
<dbReference type="EMBL" id="JAAZSR010000585">
    <property type="protein sequence ID" value="NKX52539.1"/>
    <property type="molecule type" value="Genomic_DNA"/>
</dbReference>
<organism evidence="1 2">
    <name type="scientific">Arthrobacter deserti</name>
    <dbReference type="NCBI Taxonomy" id="1742687"/>
    <lineage>
        <taxon>Bacteria</taxon>
        <taxon>Bacillati</taxon>
        <taxon>Actinomycetota</taxon>
        <taxon>Actinomycetes</taxon>
        <taxon>Micrococcales</taxon>
        <taxon>Micrococcaceae</taxon>
        <taxon>Arthrobacter</taxon>
    </lineage>
</organism>
<proteinExistence type="predicted"/>
<dbReference type="InterPro" id="IPR011330">
    <property type="entry name" value="Glyco_hydro/deAcase_b/a-brl"/>
</dbReference>
<dbReference type="Proteomes" id="UP000523795">
    <property type="component" value="Unassembled WGS sequence"/>
</dbReference>
<dbReference type="Pfam" id="PF03746">
    <property type="entry name" value="LamB_YcsF"/>
    <property type="match status" value="1"/>
</dbReference>
<protein>
    <submittedName>
        <fullName evidence="1">LamB/YcsF family protein</fullName>
    </submittedName>
</protein>
<dbReference type="PANTHER" id="PTHR30292:SF0">
    <property type="entry name" value="5-OXOPROLINASE SUBUNIT A"/>
    <property type="match status" value="1"/>
</dbReference>
<dbReference type="PANTHER" id="PTHR30292">
    <property type="entry name" value="UNCHARACTERIZED PROTEIN YBGL-RELATED"/>
    <property type="match status" value="1"/>
</dbReference>
<accession>A0ABX1JTB4</accession>
<dbReference type="InterPro" id="IPR005501">
    <property type="entry name" value="LamB/YcsF/PxpA-like"/>
</dbReference>
<comment type="caution">
    <text evidence="1">The sequence shown here is derived from an EMBL/GenBank/DDBJ whole genome shotgun (WGS) entry which is preliminary data.</text>
</comment>
<feature type="non-terminal residue" evidence="1">
    <location>
        <position position="1"/>
    </location>
</feature>
<gene>
    <name evidence="1" type="ORF">HER39_18575</name>
</gene>
<dbReference type="SUPFAM" id="SSF88713">
    <property type="entry name" value="Glycoside hydrolase/deacetylase"/>
    <property type="match status" value="1"/>
</dbReference>
<dbReference type="Gene3D" id="3.20.20.370">
    <property type="entry name" value="Glycoside hydrolase/deacetylase"/>
    <property type="match status" value="1"/>
</dbReference>
<evidence type="ECO:0000313" key="2">
    <source>
        <dbReference type="Proteomes" id="UP000523795"/>
    </source>
</evidence>
<reference evidence="1 2" key="1">
    <citation type="submission" date="2020-04" db="EMBL/GenBank/DDBJ databases">
        <authorList>
            <person name="Liu S."/>
        </authorList>
    </citation>
    <scope>NUCLEOTIDE SEQUENCE [LARGE SCALE GENOMIC DNA]</scope>
    <source>
        <strain evidence="1 2">CGMCC 1.15091</strain>
    </source>
</reference>
<evidence type="ECO:0000313" key="1">
    <source>
        <dbReference type="EMBL" id="NKX52539.1"/>
    </source>
</evidence>